<dbReference type="SMART" id="SM00184">
    <property type="entry name" value="RING"/>
    <property type="match status" value="1"/>
</dbReference>
<keyword evidence="4 11" id="KW-0812">Transmembrane</keyword>
<comment type="subcellular location">
    <subcellularLocation>
        <location evidence="1">Membrane</location>
        <topology evidence="1">Single-pass membrane protein</topology>
    </subcellularLocation>
</comment>
<evidence type="ECO:0000256" key="11">
    <source>
        <dbReference type="SAM" id="Phobius"/>
    </source>
</evidence>
<evidence type="ECO:0000259" key="12">
    <source>
        <dbReference type="PROSITE" id="PS50089"/>
    </source>
</evidence>
<evidence type="ECO:0000256" key="1">
    <source>
        <dbReference type="ARBA" id="ARBA00004167"/>
    </source>
</evidence>
<feature type="transmembrane region" description="Helical" evidence="11">
    <location>
        <begin position="84"/>
        <end position="108"/>
    </location>
</feature>
<evidence type="ECO:0000256" key="10">
    <source>
        <dbReference type="PROSITE-ProRule" id="PRU00175"/>
    </source>
</evidence>
<evidence type="ECO:0000256" key="8">
    <source>
        <dbReference type="ARBA" id="ARBA00022989"/>
    </source>
</evidence>
<dbReference type="SUPFAM" id="SSF57850">
    <property type="entry name" value="RING/U-box"/>
    <property type="match status" value="1"/>
</dbReference>
<organism evidence="13 14">
    <name type="scientific">Euplotes crassus</name>
    <dbReference type="NCBI Taxonomy" id="5936"/>
    <lineage>
        <taxon>Eukaryota</taxon>
        <taxon>Sar</taxon>
        <taxon>Alveolata</taxon>
        <taxon>Ciliophora</taxon>
        <taxon>Intramacronucleata</taxon>
        <taxon>Spirotrichea</taxon>
        <taxon>Hypotrichia</taxon>
        <taxon>Euplotida</taxon>
        <taxon>Euplotidae</taxon>
        <taxon>Moneuplotes</taxon>
    </lineage>
</organism>
<dbReference type="GO" id="GO:0016567">
    <property type="term" value="P:protein ubiquitination"/>
    <property type="evidence" value="ECO:0007669"/>
    <property type="project" value="InterPro"/>
</dbReference>
<gene>
    <name evidence="13" type="ORF">ECRASSUSDP1_LOCUS15049</name>
</gene>
<keyword evidence="5" id="KW-0479">Metal-binding</keyword>
<dbReference type="PROSITE" id="PS50089">
    <property type="entry name" value="ZF_RING_2"/>
    <property type="match status" value="1"/>
</dbReference>
<accession>A0AAD2CY98</accession>
<dbReference type="GO" id="GO:0016020">
    <property type="term" value="C:membrane"/>
    <property type="evidence" value="ECO:0007669"/>
    <property type="project" value="UniProtKB-SubCell"/>
</dbReference>
<feature type="transmembrane region" description="Helical" evidence="11">
    <location>
        <begin position="128"/>
        <end position="151"/>
    </location>
</feature>
<dbReference type="InterPro" id="IPR044600">
    <property type="entry name" value="ATL1/ATL16-like"/>
</dbReference>
<dbReference type="Proteomes" id="UP001295684">
    <property type="component" value="Unassembled WGS sequence"/>
</dbReference>
<evidence type="ECO:0000256" key="2">
    <source>
        <dbReference type="ARBA" id="ARBA00004906"/>
    </source>
</evidence>
<comment type="caution">
    <text evidence="13">The sequence shown here is derived from an EMBL/GenBank/DDBJ whole genome shotgun (WGS) entry which is preliminary data.</text>
</comment>
<evidence type="ECO:0000256" key="6">
    <source>
        <dbReference type="ARBA" id="ARBA00022771"/>
    </source>
</evidence>
<dbReference type="Gene3D" id="3.30.40.10">
    <property type="entry name" value="Zinc/RING finger domain, C3HC4 (zinc finger)"/>
    <property type="match status" value="1"/>
</dbReference>
<keyword evidence="7" id="KW-0862">Zinc</keyword>
<protein>
    <recommendedName>
        <fullName evidence="12">RING-type domain-containing protein</fullName>
    </recommendedName>
</protein>
<evidence type="ECO:0000313" key="13">
    <source>
        <dbReference type="EMBL" id="CAI2373703.1"/>
    </source>
</evidence>
<evidence type="ECO:0000256" key="9">
    <source>
        <dbReference type="ARBA" id="ARBA00023136"/>
    </source>
</evidence>
<sequence>MIFASIAYAIPDLVLNWENYMSCSFPMNTWLCVSYSLTVSIRVLHYIGQFLSESNSFIYNQDLASPQARTNISFNWKNARILKAISFITVIILFPIFIIWTCTGIIWFSVSYQETPSCFVSFQEYSFILFWIILTFLWVLYAIMLFATYLVTASKTKALQKNIITLLRKIDFEDNELLENSRANIMNENSKRNEMIQILNEYGIYFMNYGLTDNEIVRFKTIPYSSPSHLDTRCVICINDFLVGERVRVYPGCNHVFHLKCSQLWLEIEGTCPVCKNTPKDLPPPPDNMYQSLNPLNDRVVSEENIFRGVSSQALGNAPQMMRIPQPSQGVQSLNINQFDRVNLREPLLRG</sequence>
<keyword evidence="6 10" id="KW-0863">Zinc-finger</keyword>
<dbReference type="PANTHER" id="PTHR46913:SF1">
    <property type="entry name" value="RING-H2 FINGER PROTEIN ATL16"/>
    <property type="match status" value="1"/>
</dbReference>
<evidence type="ECO:0000256" key="3">
    <source>
        <dbReference type="ARBA" id="ARBA00022679"/>
    </source>
</evidence>
<evidence type="ECO:0000256" key="7">
    <source>
        <dbReference type="ARBA" id="ARBA00022833"/>
    </source>
</evidence>
<dbReference type="InterPro" id="IPR013083">
    <property type="entry name" value="Znf_RING/FYVE/PHD"/>
</dbReference>
<keyword evidence="3" id="KW-0808">Transferase</keyword>
<dbReference type="Pfam" id="PF13639">
    <property type="entry name" value="zf-RING_2"/>
    <property type="match status" value="1"/>
</dbReference>
<keyword evidence="14" id="KW-1185">Reference proteome</keyword>
<comment type="pathway">
    <text evidence="2">Protein modification; protein ubiquitination.</text>
</comment>
<evidence type="ECO:0000256" key="5">
    <source>
        <dbReference type="ARBA" id="ARBA00022723"/>
    </source>
</evidence>
<dbReference type="EMBL" id="CAMPGE010015059">
    <property type="protein sequence ID" value="CAI2373703.1"/>
    <property type="molecule type" value="Genomic_DNA"/>
</dbReference>
<evidence type="ECO:0000313" key="14">
    <source>
        <dbReference type="Proteomes" id="UP001295684"/>
    </source>
</evidence>
<evidence type="ECO:0000256" key="4">
    <source>
        <dbReference type="ARBA" id="ARBA00022692"/>
    </source>
</evidence>
<dbReference type="InterPro" id="IPR001841">
    <property type="entry name" value="Znf_RING"/>
</dbReference>
<keyword evidence="9 11" id="KW-0472">Membrane</keyword>
<dbReference type="GO" id="GO:0016740">
    <property type="term" value="F:transferase activity"/>
    <property type="evidence" value="ECO:0007669"/>
    <property type="project" value="UniProtKB-KW"/>
</dbReference>
<dbReference type="GO" id="GO:0008270">
    <property type="term" value="F:zinc ion binding"/>
    <property type="evidence" value="ECO:0007669"/>
    <property type="project" value="UniProtKB-KW"/>
</dbReference>
<dbReference type="PANTHER" id="PTHR46913">
    <property type="entry name" value="RING-H2 FINGER PROTEIN ATL16"/>
    <property type="match status" value="1"/>
</dbReference>
<proteinExistence type="predicted"/>
<keyword evidence="8 11" id="KW-1133">Transmembrane helix</keyword>
<dbReference type="AlphaFoldDB" id="A0AAD2CY98"/>
<feature type="domain" description="RING-type" evidence="12">
    <location>
        <begin position="234"/>
        <end position="276"/>
    </location>
</feature>
<name>A0AAD2CY98_EUPCR</name>
<reference evidence="13" key="1">
    <citation type="submission" date="2023-07" db="EMBL/GenBank/DDBJ databases">
        <authorList>
            <consortium name="AG Swart"/>
            <person name="Singh M."/>
            <person name="Singh A."/>
            <person name="Seah K."/>
            <person name="Emmerich C."/>
        </authorList>
    </citation>
    <scope>NUCLEOTIDE SEQUENCE</scope>
    <source>
        <strain evidence="13">DP1</strain>
    </source>
</reference>